<reference evidence="1 2" key="1">
    <citation type="submission" date="2019-06" db="EMBL/GenBank/DDBJ databases">
        <title>Sulfurimonas gotlandica sp. nov., a chemoautotrophic and psychrotolerant epsilonproteobacterium isolated from a pelagic redoxcline, and an emended description of the genus Sulfurimonas.</title>
        <authorList>
            <person name="Wang S."/>
            <person name="Jiang L."/>
            <person name="Shao Z."/>
        </authorList>
    </citation>
    <scope>NUCLEOTIDE SEQUENCE [LARGE SCALE GENOMIC DNA]</scope>
    <source>
        <strain evidence="1 2">B2</strain>
    </source>
</reference>
<organism evidence="1 2">
    <name type="scientific">Sulfurimonas marina</name>
    <dbReference type="NCBI Taxonomy" id="2590551"/>
    <lineage>
        <taxon>Bacteria</taxon>
        <taxon>Pseudomonadati</taxon>
        <taxon>Campylobacterota</taxon>
        <taxon>Epsilonproteobacteria</taxon>
        <taxon>Campylobacterales</taxon>
        <taxon>Sulfurimonadaceae</taxon>
        <taxon>Sulfurimonas</taxon>
    </lineage>
</organism>
<dbReference type="REBASE" id="450621">
    <property type="entry name" value="SspB2ORF4560P"/>
</dbReference>
<gene>
    <name evidence="1" type="ORF">FJR03_04565</name>
</gene>
<dbReference type="GO" id="GO:0004519">
    <property type="term" value="F:endonuclease activity"/>
    <property type="evidence" value="ECO:0007669"/>
    <property type="project" value="UniProtKB-KW"/>
</dbReference>
<name>A0A7M1AUG3_9BACT</name>
<protein>
    <submittedName>
        <fullName evidence="1">HpaII family restriction endonuclease</fullName>
    </submittedName>
</protein>
<dbReference type="KEGG" id="smax:FJR03_04565"/>
<sequence>MSLRGNKGEWSEVYTLLKLLGEGEIYGADDKLEKVTDLVYPILNILRQEKDSKREYHINGSIKLLDGDSKDIIKEFDKSKFLEYSQKIFSNLKKLSGRSIKIEKFENYEEIQSFLNDINVKSLKAKSLDKADIIITIHDKQTGTAPTLGFSIKSLIGGKSTLFNPAPGTNFIFEIVVPDKTGFDEKSFNKLTYTESPRLGKRIQKIEDLGFNIQFDSIQSNTLDLNLKLIDGDLSKILAYMLLYRHKYGKIKLTDVLNLLNKYNPLGYDLSRGHPFYEYKIIKFLYDIALGMTPECIWTGEIKANGGVIVVKDNGEVLAYHTYYKDKFEKYLLENTKLEEPSTGEDPEKPGNPREGAKKYYYGWVYEESNRFFIKLNLQVRFIK</sequence>
<evidence type="ECO:0000313" key="1">
    <source>
        <dbReference type="EMBL" id="QOP41050.1"/>
    </source>
</evidence>
<dbReference type="RefSeq" id="WP_193114470.1">
    <property type="nucleotide sequence ID" value="NZ_CP041165.1"/>
</dbReference>
<keyword evidence="1" id="KW-0378">Hydrolase</keyword>
<dbReference type="InterPro" id="IPR019062">
    <property type="entry name" value="Restrct_endonuc_II_HpaII"/>
</dbReference>
<dbReference type="EMBL" id="CP041165">
    <property type="protein sequence ID" value="QOP41050.1"/>
    <property type="molecule type" value="Genomic_DNA"/>
</dbReference>
<accession>A0A7M1AUG3</accession>
<dbReference type="AlphaFoldDB" id="A0A7M1AUG3"/>
<dbReference type="Proteomes" id="UP000593910">
    <property type="component" value="Chromosome"/>
</dbReference>
<keyword evidence="1" id="KW-0540">Nuclease</keyword>
<keyword evidence="2" id="KW-1185">Reference proteome</keyword>
<keyword evidence="1" id="KW-0255">Endonuclease</keyword>
<dbReference type="Pfam" id="PF09561">
    <property type="entry name" value="RE_HpaII"/>
    <property type="match status" value="1"/>
</dbReference>
<proteinExistence type="predicted"/>
<evidence type="ECO:0000313" key="2">
    <source>
        <dbReference type="Proteomes" id="UP000593910"/>
    </source>
</evidence>